<organism evidence="5 6">
    <name type="scientific">Volvox africanus</name>
    <dbReference type="NCBI Taxonomy" id="51714"/>
    <lineage>
        <taxon>Eukaryota</taxon>
        <taxon>Viridiplantae</taxon>
        <taxon>Chlorophyta</taxon>
        <taxon>core chlorophytes</taxon>
        <taxon>Chlorophyceae</taxon>
        <taxon>CS clade</taxon>
        <taxon>Chlamydomonadales</taxon>
        <taxon>Volvocaceae</taxon>
        <taxon>Volvox</taxon>
    </lineage>
</organism>
<dbReference type="Proteomes" id="UP000747399">
    <property type="component" value="Unassembled WGS sequence"/>
</dbReference>
<evidence type="ECO:0008006" key="7">
    <source>
        <dbReference type="Google" id="ProtNLM"/>
    </source>
</evidence>
<dbReference type="PANTHER" id="PTHR23064">
    <property type="entry name" value="TROPONIN"/>
    <property type="match status" value="1"/>
</dbReference>
<dbReference type="EMBL" id="BNCO01000063">
    <property type="protein sequence ID" value="GIL64057.1"/>
    <property type="molecule type" value="Genomic_DNA"/>
</dbReference>
<feature type="domain" description="EF-hand" evidence="4">
    <location>
        <begin position="398"/>
        <end position="433"/>
    </location>
</feature>
<feature type="region of interest" description="Disordered" evidence="2">
    <location>
        <begin position="266"/>
        <end position="285"/>
    </location>
</feature>
<dbReference type="Pfam" id="PF13202">
    <property type="entry name" value="EF-hand_5"/>
    <property type="match status" value="1"/>
</dbReference>
<proteinExistence type="predicted"/>
<keyword evidence="6" id="KW-1185">Reference proteome</keyword>
<accession>A0A8J4BLG6</accession>
<feature type="domain" description="Rhodanese" evidence="3">
    <location>
        <begin position="528"/>
        <end position="643"/>
    </location>
</feature>
<dbReference type="CDD" id="cd00158">
    <property type="entry name" value="RHOD"/>
    <property type="match status" value="1"/>
</dbReference>
<feature type="domain" description="EF-hand" evidence="4">
    <location>
        <begin position="295"/>
        <end position="330"/>
    </location>
</feature>
<dbReference type="SUPFAM" id="SSF52821">
    <property type="entry name" value="Rhodanese/Cell cycle control phosphatase"/>
    <property type="match status" value="1"/>
</dbReference>
<dbReference type="SMART" id="SM00054">
    <property type="entry name" value="EFh"/>
    <property type="match status" value="7"/>
</dbReference>
<feature type="domain" description="EF-hand" evidence="4">
    <location>
        <begin position="97"/>
        <end position="132"/>
    </location>
</feature>
<feature type="domain" description="EF-hand" evidence="4">
    <location>
        <begin position="434"/>
        <end position="469"/>
    </location>
</feature>
<gene>
    <name evidence="5" type="ORF">Vafri_18034</name>
</gene>
<evidence type="ECO:0000256" key="1">
    <source>
        <dbReference type="ARBA" id="ARBA00022837"/>
    </source>
</evidence>
<reference evidence="5" key="1">
    <citation type="journal article" date="2021" name="Proc. Natl. Acad. Sci. U.S.A.">
        <title>Three genomes in the algal genus Volvox reveal the fate of a haploid sex-determining region after a transition to homothallism.</title>
        <authorList>
            <person name="Yamamoto K."/>
            <person name="Hamaji T."/>
            <person name="Kawai-Toyooka H."/>
            <person name="Matsuzaki R."/>
            <person name="Takahashi F."/>
            <person name="Nishimura Y."/>
            <person name="Kawachi M."/>
            <person name="Noguchi H."/>
            <person name="Minakuchi Y."/>
            <person name="Umen J.G."/>
            <person name="Toyoda A."/>
            <person name="Nozaki H."/>
        </authorList>
    </citation>
    <scope>NUCLEOTIDE SEQUENCE</scope>
    <source>
        <strain evidence="5">NIES-3780</strain>
    </source>
</reference>
<evidence type="ECO:0000259" key="4">
    <source>
        <dbReference type="PROSITE" id="PS50222"/>
    </source>
</evidence>
<dbReference type="PROSITE" id="PS50222">
    <property type="entry name" value="EF_HAND_2"/>
    <property type="match status" value="6"/>
</dbReference>
<dbReference type="SUPFAM" id="SSF47473">
    <property type="entry name" value="EF-hand"/>
    <property type="match status" value="2"/>
</dbReference>
<dbReference type="SMART" id="SM00450">
    <property type="entry name" value="RHOD"/>
    <property type="match status" value="1"/>
</dbReference>
<name>A0A8J4BLG6_9CHLO</name>
<dbReference type="Gene3D" id="3.40.250.10">
    <property type="entry name" value="Rhodanese-like domain"/>
    <property type="match status" value="1"/>
</dbReference>
<comment type="caution">
    <text evidence="5">The sequence shown here is derived from an EMBL/GenBank/DDBJ whole genome shotgun (WGS) entry which is preliminary data.</text>
</comment>
<dbReference type="InterPro" id="IPR052591">
    <property type="entry name" value="CML21-like"/>
</dbReference>
<dbReference type="CDD" id="cd22958">
    <property type="entry name" value="DD_DPY30_SDC1-like"/>
    <property type="match status" value="1"/>
</dbReference>
<dbReference type="CDD" id="cd00051">
    <property type="entry name" value="EFh"/>
    <property type="match status" value="2"/>
</dbReference>
<evidence type="ECO:0000259" key="3">
    <source>
        <dbReference type="PROSITE" id="PS50206"/>
    </source>
</evidence>
<dbReference type="Gene3D" id="1.10.238.10">
    <property type="entry name" value="EF-hand"/>
    <property type="match status" value="3"/>
</dbReference>
<feature type="domain" description="EF-hand" evidence="4">
    <location>
        <begin position="2"/>
        <end position="37"/>
    </location>
</feature>
<feature type="domain" description="EF-hand" evidence="4">
    <location>
        <begin position="133"/>
        <end position="168"/>
    </location>
</feature>
<protein>
    <recommendedName>
        <fullName evidence="7">Calmodulin</fullName>
    </recommendedName>
</protein>
<dbReference type="InterPro" id="IPR002048">
    <property type="entry name" value="EF_hand_dom"/>
</dbReference>
<dbReference type="AlphaFoldDB" id="A0A8J4BLG6"/>
<dbReference type="PROSITE" id="PS50206">
    <property type="entry name" value="RHODANESE_3"/>
    <property type="match status" value="1"/>
</dbReference>
<dbReference type="InterPro" id="IPR011992">
    <property type="entry name" value="EF-hand-dom_pair"/>
</dbReference>
<dbReference type="InterPro" id="IPR018247">
    <property type="entry name" value="EF_Hand_1_Ca_BS"/>
</dbReference>
<evidence type="ECO:0000313" key="5">
    <source>
        <dbReference type="EMBL" id="GIL64057.1"/>
    </source>
</evidence>
<dbReference type="Pfam" id="PF13499">
    <property type="entry name" value="EF-hand_7"/>
    <property type="match status" value="3"/>
</dbReference>
<evidence type="ECO:0000256" key="2">
    <source>
        <dbReference type="SAM" id="MobiDB-lite"/>
    </source>
</evidence>
<evidence type="ECO:0000313" key="6">
    <source>
        <dbReference type="Proteomes" id="UP000747399"/>
    </source>
</evidence>
<sequence length="671" mass="73634">MDRKEALLEVFRLIDASNDGYLDIEELKALATDTTTQGKLAEAQETISWLDLNGDMQVSAEEFVEVWLFVTAGMDEQEYEQFMDDMKAHAGAGGTISREAMLKRVFNGLDRDHSGFIEMHELKTLVGGVAPAESVERAQGTLRMFDTNQDSMVSMDEFLSVFGFLVQDMGDAEFRGFISNLAEKGFEALYEGDYRHPHGCRAWLEAEVLPTLKQGLLELVKEVEKDVLDLATGLPWDEGEHMPRGWRPFSPMRWLSEWVLNAAMGGRQRATEQGQDGEGGEGQGLVPVKNLEAMSREEKVVYLFNQIDVNGSGSIPRSHLVSMAEVIFADGFGGVRDARSTVIEPVLAGLGVSPVDGTVDLEQFQMAIAQMTSTLSDSDFDEAARTVAAQRDWRYCRSRADKFRYLFHSLDLDHSGSLNFQELKLLAQRMDPDTSEETVSATLEYMDRDSTDSVSAEEFVDAMTVLLTHVDNETELDDMVQRMLHMRGGVDPANEVEPAPLAAFVRALRTHLVAAQLPTSTVMDKLTGRQPIVLLDVRPEEERQVSVMPGAIPITLQPAPAATWGYALAGGPGPAATRIREALATASAAAQPSAQPPVVAAYCSTGELGGVAALLLSEALRITVYNICGGIINYYNQGGSVIRVADGKQVQALHPGSNQQRAFITRPNNYR</sequence>
<keyword evidence="1" id="KW-0106">Calcium</keyword>
<dbReference type="InterPro" id="IPR001763">
    <property type="entry name" value="Rhodanese-like_dom"/>
</dbReference>
<dbReference type="InterPro" id="IPR036873">
    <property type="entry name" value="Rhodanese-like_dom_sf"/>
</dbReference>
<dbReference type="GO" id="GO:0005509">
    <property type="term" value="F:calcium ion binding"/>
    <property type="evidence" value="ECO:0007669"/>
    <property type="project" value="InterPro"/>
</dbReference>
<dbReference type="PROSITE" id="PS00018">
    <property type="entry name" value="EF_HAND_1"/>
    <property type="match status" value="4"/>
</dbReference>